<sequence>MAEQLYFTWADHGLEGRGMWQIVAATERLFHRLTIARRQARELCTEFVYPPVWRDPATAPTSFGWRDVEGLRYAFRRVHNGVDQFGRPGVFAAHVLIDRPEQLPARQLLAGAASPSWWSGAAIVGDDAWLPAVSIGDFEPGAAIPADDDVTTAVLTAVLAHAGRPVLLSMDSALIVGALQRVTTVLPEVLDDLSVSTYEPRATRANYGLAATTPPDDDPLELHAEVLLADAGVALPRDVARLTLNGDERSRSYVAHSWAARERGPSPRATFLSACRALLVLRDGKDPKPRDLLPGLRSAGTAADLLDRIQAREVIAGALGAGDRPTVEALRGVGPALEQETWTSIGELAARAVATPDGSRTAFRLLDTTTRHGVQAFVAESVRLALTDPALVRHWPEGLIASACRGAALPATGDLRAAVISAGAAHVLWLADNRRMPPDMWAQMLAAALDHGLVDVAAAARALRADGNLARATGATLPASRLKTLLGALHPMEALEPLREWAAPRRCGICVDLARQVARRLPDGEQWRAAAAVAGCVSGTGPGAWPALRNQVIRQRLAHELDNVGAARCDLTAVVRTDAGPDGRAWSDFLRLTGRAPVPGTWPQHARALADAVARLPAPDQALAVRYALYIAASHATIGQDVAEIAHTLAPGLGDDPGETAELVLRGGLRGTVTTRGPEAGVAALFYVALWLVEPSAVRRHKRTGELARQAAQDAAMRLYSAVARRDPRLEGRWQAWIVDRPRAERWLRGLHGWHTVPRHG</sequence>
<dbReference type="InterPro" id="IPR045402">
    <property type="entry name" value="GAP1-N2"/>
</dbReference>
<dbReference type="Proteomes" id="UP000660611">
    <property type="component" value="Unassembled WGS sequence"/>
</dbReference>
<dbReference type="AlphaFoldDB" id="A0A919U806"/>
<gene>
    <name evidence="2" type="ORF">Dsi01nite_032330</name>
</gene>
<evidence type="ECO:0000259" key="1">
    <source>
        <dbReference type="Pfam" id="PF20013"/>
    </source>
</evidence>
<dbReference type="Pfam" id="PF20013">
    <property type="entry name" value="GAP1-N2"/>
    <property type="match status" value="1"/>
</dbReference>
<protein>
    <recommendedName>
        <fullName evidence="1">GTPase-associated protein 1 N-terminal domain-containing protein</fullName>
    </recommendedName>
</protein>
<dbReference type="EMBL" id="BONQ01000050">
    <property type="protein sequence ID" value="GIG45192.1"/>
    <property type="molecule type" value="Genomic_DNA"/>
</dbReference>
<evidence type="ECO:0000313" key="2">
    <source>
        <dbReference type="EMBL" id="GIG45192.1"/>
    </source>
</evidence>
<feature type="domain" description="GTPase-associated protein 1 N-terminal" evidence="1">
    <location>
        <begin position="1"/>
        <end position="122"/>
    </location>
</feature>
<reference evidence="2" key="1">
    <citation type="submission" date="2021-01" db="EMBL/GenBank/DDBJ databases">
        <title>Whole genome shotgun sequence of Dactylosporangium siamense NBRC 106093.</title>
        <authorList>
            <person name="Komaki H."/>
            <person name="Tamura T."/>
        </authorList>
    </citation>
    <scope>NUCLEOTIDE SEQUENCE</scope>
    <source>
        <strain evidence="2">NBRC 106093</strain>
    </source>
</reference>
<accession>A0A919U806</accession>
<dbReference type="RefSeq" id="WP_203846994.1">
    <property type="nucleotide sequence ID" value="NZ_BAAAVW010000009.1"/>
</dbReference>
<name>A0A919U806_9ACTN</name>
<keyword evidence="3" id="KW-1185">Reference proteome</keyword>
<evidence type="ECO:0000313" key="3">
    <source>
        <dbReference type="Proteomes" id="UP000660611"/>
    </source>
</evidence>
<proteinExistence type="predicted"/>
<comment type="caution">
    <text evidence="2">The sequence shown here is derived from an EMBL/GenBank/DDBJ whole genome shotgun (WGS) entry which is preliminary data.</text>
</comment>
<organism evidence="2 3">
    <name type="scientific">Dactylosporangium siamense</name>
    <dbReference type="NCBI Taxonomy" id="685454"/>
    <lineage>
        <taxon>Bacteria</taxon>
        <taxon>Bacillati</taxon>
        <taxon>Actinomycetota</taxon>
        <taxon>Actinomycetes</taxon>
        <taxon>Micromonosporales</taxon>
        <taxon>Micromonosporaceae</taxon>
        <taxon>Dactylosporangium</taxon>
    </lineage>
</organism>